<comment type="caution">
    <text evidence="1">The sequence shown here is derived from an EMBL/GenBank/DDBJ whole genome shotgun (WGS) entry which is preliminary data.</text>
</comment>
<gene>
    <name evidence="1" type="ORF">ACH3VR_01235</name>
</gene>
<accession>A0ABW7Q2D4</accession>
<evidence type="ECO:0008006" key="3">
    <source>
        <dbReference type="Google" id="ProtNLM"/>
    </source>
</evidence>
<protein>
    <recommendedName>
        <fullName evidence="3">SRPBCC family protein</fullName>
    </recommendedName>
</protein>
<evidence type="ECO:0000313" key="1">
    <source>
        <dbReference type="EMBL" id="MFH8248974.1"/>
    </source>
</evidence>
<keyword evidence="2" id="KW-1185">Reference proteome</keyword>
<proteinExistence type="predicted"/>
<evidence type="ECO:0000313" key="2">
    <source>
        <dbReference type="Proteomes" id="UP001610861"/>
    </source>
</evidence>
<dbReference type="EMBL" id="JBIQWL010000001">
    <property type="protein sequence ID" value="MFH8248974.1"/>
    <property type="molecule type" value="Genomic_DNA"/>
</dbReference>
<reference evidence="1 2" key="1">
    <citation type="submission" date="2024-09" db="EMBL/GenBank/DDBJ databases">
        <authorList>
            <person name="Pan X."/>
        </authorList>
    </citation>
    <scope>NUCLEOTIDE SEQUENCE [LARGE SCALE GENOMIC DNA]</scope>
    <source>
        <strain evidence="1 2">B2969</strain>
    </source>
</reference>
<sequence length="136" mass="14947">MIFVSGPASWRWKLPFRTLIILQSWVDEFGDRGAPALSSIRVIPQDGAAGADTGLVAVRIPDSPTVIYIEPPPRGSPLEWTITFEPREEAVTLGAHAVARMAVEVTALADLCMFLQQKSEAFLAEYHRDRPTPSDS</sequence>
<dbReference type="Proteomes" id="UP001610861">
    <property type="component" value="Unassembled WGS sequence"/>
</dbReference>
<name>A0ABW7Q2D4_9MICO</name>
<organism evidence="1 2">
    <name type="scientific">Microbacterium alkaliflavum</name>
    <dbReference type="NCBI Taxonomy" id="3248839"/>
    <lineage>
        <taxon>Bacteria</taxon>
        <taxon>Bacillati</taxon>
        <taxon>Actinomycetota</taxon>
        <taxon>Actinomycetes</taxon>
        <taxon>Micrococcales</taxon>
        <taxon>Microbacteriaceae</taxon>
        <taxon>Microbacterium</taxon>
    </lineage>
</organism>
<dbReference type="RefSeq" id="WP_396638926.1">
    <property type="nucleotide sequence ID" value="NZ_JBIQWL010000001.1"/>
</dbReference>